<dbReference type="Gene3D" id="3.40.630.30">
    <property type="match status" value="1"/>
</dbReference>
<keyword evidence="3" id="KW-1185">Reference proteome</keyword>
<dbReference type="EMBL" id="JAUJWU010000003">
    <property type="protein sequence ID" value="MDN7246463.1"/>
    <property type="molecule type" value="Genomic_DNA"/>
</dbReference>
<dbReference type="PROSITE" id="PS51186">
    <property type="entry name" value="GNAT"/>
    <property type="match status" value="1"/>
</dbReference>
<dbReference type="EC" id="2.3.1.-" evidence="2"/>
<proteinExistence type="predicted"/>
<keyword evidence="2" id="KW-0808">Transferase</keyword>
<evidence type="ECO:0000313" key="2">
    <source>
        <dbReference type="EMBL" id="MDN7246463.1"/>
    </source>
</evidence>
<dbReference type="RefSeq" id="WP_300991746.1">
    <property type="nucleotide sequence ID" value="NZ_CP129235.1"/>
</dbReference>
<dbReference type="InterPro" id="IPR016181">
    <property type="entry name" value="Acyl_CoA_acyltransferase"/>
</dbReference>
<keyword evidence="2" id="KW-0012">Acyltransferase</keyword>
<comment type="caution">
    <text evidence="2">The sequence shown here is derived from an EMBL/GenBank/DDBJ whole genome shotgun (WGS) entry which is preliminary data.</text>
</comment>
<sequence>MKFREASAHEYIKIYEQGYREWAKGRSFEQYIKDNKKEEEYGKRFIVVDGNEEIIASLILLQFTPYLFGIGSIVVNPAFRSRGFGERIIEECLKQQPHAAFMLYSEIGIAYYARFGFCALPAEYQHTSQGVCMIRASKELYGRVINEPIPAYF</sequence>
<dbReference type="GO" id="GO:0016746">
    <property type="term" value="F:acyltransferase activity"/>
    <property type="evidence" value="ECO:0007669"/>
    <property type="project" value="UniProtKB-KW"/>
</dbReference>
<gene>
    <name evidence="2" type="ORF">QWY13_13280</name>
</gene>
<evidence type="ECO:0000313" key="3">
    <source>
        <dbReference type="Proteomes" id="UP001172142"/>
    </source>
</evidence>
<feature type="domain" description="N-acetyltransferase" evidence="1">
    <location>
        <begin position="1"/>
        <end position="141"/>
    </location>
</feature>
<organism evidence="2 3">
    <name type="scientific">Planococcus shenhongbingii</name>
    <dbReference type="NCBI Taxonomy" id="3058398"/>
    <lineage>
        <taxon>Bacteria</taxon>
        <taxon>Bacillati</taxon>
        <taxon>Bacillota</taxon>
        <taxon>Bacilli</taxon>
        <taxon>Bacillales</taxon>
        <taxon>Caryophanaceae</taxon>
        <taxon>Planococcus</taxon>
    </lineage>
</organism>
<name>A0ABT8NEY1_9BACL</name>
<dbReference type="CDD" id="cd04301">
    <property type="entry name" value="NAT_SF"/>
    <property type="match status" value="1"/>
</dbReference>
<dbReference type="Pfam" id="PF00583">
    <property type="entry name" value="Acetyltransf_1"/>
    <property type="match status" value="1"/>
</dbReference>
<accession>A0ABT8NEY1</accession>
<dbReference type="SUPFAM" id="SSF55729">
    <property type="entry name" value="Acyl-CoA N-acyltransferases (Nat)"/>
    <property type="match status" value="1"/>
</dbReference>
<dbReference type="Proteomes" id="UP001172142">
    <property type="component" value="Unassembled WGS sequence"/>
</dbReference>
<dbReference type="InterPro" id="IPR000182">
    <property type="entry name" value="GNAT_dom"/>
</dbReference>
<evidence type="ECO:0000259" key="1">
    <source>
        <dbReference type="PROSITE" id="PS51186"/>
    </source>
</evidence>
<reference evidence="2 3" key="1">
    <citation type="submission" date="2023-07" db="EMBL/GenBank/DDBJ databases">
        <title>Novel species in genus Planococcus.</title>
        <authorList>
            <person name="Ning S."/>
        </authorList>
    </citation>
    <scope>NUCLEOTIDE SEQUENCE [LARGE SCALE GENOMIC DNA]</scope>
    <source>
        <strain evidence="2 3">N017</strain>
    </source>
</reference>
<protein>
    <submittedName>
        <fullName evidence="2">GNAT family N-acetyltransferase</fullName>
        <ecNumber evidence="2">2.3.1.-</ecNumber>
    </submittedName>
</protein>